<dbReference type="KEGG" id="bka:AH68_05525"/>
<evidence type="ECO:0000313" key="3">
    <source>
        <dbReference type="Proteomes" id="UP000030625"/>
    </source>
</evidence>
<dbReference type="AlphaFoldDB" id="A0A0A7I3V0"/>
<sequence length="385" mass="43009">MRTPSNKAKKCPVCGRAMKKNGRTGKGTQRWKCRACRLSSTMPQRGRRRAQTLEEFLSWLLGPSSQTASESTGDARALRKRIAWCWSIRPRIAPTDAKRHAVMADGTYMGHDWCLIIAIDGESGEVLAFQWCAHESKAAYLALFSGIPTPDVLITDGLRGAEAACLEAWPGTRIHRRLVHVQRNTRTDLTSRPRLQAGRELKKLSGPPAGVETAEEAVGWGEALNAWHERWKGFIAERIFARDDPANPKASGRVWWWTHGELRRCRRLEKLFREGKLFAFLEPALAAGGPVARTTNRLEGGVNSVVKNVLRNHRGLPEEHMLRACEWVCYMKTAHPRPESFISDDPLEDGKATSPEPEGDVSPACGIGVDWNEFHTGTRYPNGTD</sequence>
<proteinExistence type="predicted"/>
<protein>
    <submittedName>
        <fullName evidence="2">Transposase</fullName>
    </submittedName>
</protein>
<dbReference type="EMBL" id="CP007456">
    <property type="protein sequence ID" value="AIZ14581.1"/>
    <property type="molecule type" value="Genomic_DNA"/>
</dbReference>
<dbReference type="InterPro" id="IPR048004">
    <property type="entry name" value="IS1249_transpos"/>
</dbReference>
<gene>
    <name evidence="2" type="ORF">AH68_05525</name>
</gene>
<organism evidence="2 3">
    <name type="scientific">Bifidobacterium catenulatum PV20-2</name>
    <dbReference type="NCBI Taxonomy" id="1447716"/>
    <lineage>
        <taxon>Bacteria</taxon>
        <taxon>Bacillati</taxon>
        <taxon>Actinomycetota</taxon>
        <taxon>Actinomycetes</taxon>
        <taxon>Bifidobacteriales</taxon>
        <taxon>Bifidobacteriaceae</taxon>
        <taxon>Bifidobacterium</taxon>
    </lineage>
</organism>
<dbReference type="NCBIfam" id="NF033544">
    <property type="entry name" value="transpos_IS1249"/>
    <property type="match status" value="1"/>
</dbReference>
<accession>A0A0A7I3V0</accession>
<evidence type="ECO:0000256" key="1">
    <source>
        <dbReference type="SAM" id="MobiDB-lite"/>
    </source>
</evidence>
<reference evidence="2 3" key="1">
    <citation type="journal article" date="2015" name="Genome Announc.">
        <title>Complete and Assembled Genome Sequence of Bifidobacterium kashiwanohense PV20-2, Isolated from the Feces of an Anemic Kenyan Infant.</title>
        <authorList>
            <person name="Vazquez-Gutierrez P."/>
            <person name="Lacroix C."/>
            <person name="Chassard C."/>
            <person name="Klumpp J."/>
            <person name="Jans C."/>
            <person name="Stevens M.J."/>
        </authorList>
    </citation>
    <scope>NUCLEOTIDE SEQUENCE [LARGE SCALE GENOMIC DNA]</scope>
    <source>
        <strain evidence="2 3">PV20-2</strain>
    </source>
</reference>
<dbReference type="OrthoDB" id="9793302at2"/>
<dbReference type="RefSeq" id="WP_081995882.1">
    <property type="nucleotide sequence ID" value="NZ_CP007456.1"/>
</dbReference>
<feature type="region of interest" description="Disordered" evidence="1">
    <location>
        <begin position="340"/>
        <end position="385"/>
    </location>
</feature>
<name>A0A0A7I3V0_9BIFI</name>
<dbReference type="STRING" id="1447716.AH68_05525"/>
<dbReference type="HOGENOM" id="CLU_062186_0_0_11"/>
<evidence type="ECO:0000313" key="2">
    <source>
        <dbReference type="EMBL" id="AIZ14581.1"/>
    </source>
</evidence>
<dbReference type="Proteomes" id="UP000030625">
    <property type="component" value="Chromosome"/>
</dbReference>